<proteinExistence type="predicted"/>
<dbReference type="Proteomes" id="UP001301653">
    <property type="component" value="Unassembled WGS sequence"/>
</dbReference>
<organism evidence="2 3">
    <name type="scientific">Stenotrophomonas capsici</name>
    <dbReference type="NCBI Taxonomy" id="3110230"/>
    <lineage>
        <taxon>Bacteria</taxon>
        <taxon>Pseudomonadati</taxon>
        <taxon>Pseudomonadota</taxon>
        <taxon>Gammaproteobacteria</taxon>
        <taxon>Lysobacterales</taxon>
        <taxon>Lysobacteraceae</taxon>
        <taxon>Stenotrophomonas</taxon>
    </lineage>
</organism>
<name>A0ABU5V9A9_9GAMM</name>
<sequence>MNSPDHDALLAAWRTAWPQALADWSRFTRLQDPRLCDSSVDAAAEGLTGSFAMIRLADQRVVIDLPRVQQLGLQAFAREILAHEIGHHVLAPATATDHARLLARIHRALPTLEAHAPMVANLYTDLLINDRLQRQCGLRMAEVYQRLAAGAQGSTPLWTLYMGIYEQLWQQPAGSLGGPVDDAALRGDAWLGARVIRTYANEWMIGANRFSALLLPYLLETVSDARVDALMDTRHAGRGSQPSGLDRLEEDELEPPVHPAHDPRITGEASDAAAPAEPEAEPATAHSVGQAREPFEYGEILRAAGLELDPSQLAIRYYRERALPHLIRFPVHAQPQAMEPEMEGLEPWEPGDPLDAVDWLQTLMQSPRVVPGATTVRRVYGDAPGNEPAAEPIDLDLYVDSSGSMPNPQQVTSWLTLAGAVIALSALRAGARVQVTLWSGKHQYLHTEGFVRDENAILGVLVGYFGGATAFPIHRLRDTYAQRSRTGRAVHMLHISDDGITTMFEDDERGNSGWDVAAQALRAGRAGGTMALNLYSPLPDHLAGAKGWTADLLRARDAGWDIHVVRDMADLLAFARDFSRRHYQQEARR</sequence>
<accession>A0ABU5V9A9</accession>
<feature type="compositionally biased region" description="Low complexity" evidence="1">
    <location>
        <begin position="272"/>
        <end position="283"/>
    </location>
</feature>
<reference evidence="2 3" key="1">
    <citation type="submission" date="2023-12" db="EMBL/GenBank/DDBJ databases">
        <title>Stenotrophomonas guangdongensis sp. nov., isolated from wilted pepper plants (Capsicum annuum).</title>
        <authorList>
            <person name="Qiu M."/>
            <person name="Li Y."/>
            <person name="Liu Q."/>
            <person name="Zhang X."/>
            <person name="Huang Y."/>
            <person name="Guo R."/>
            <person name="Hu M."/>
            <person name="Zhou J."/>
            <person name="Zhou X."/>
        </authorList>
    </citation>
    <scope>NUCLEOTIDE SEQUENCE [LARGE SCALE GENOMIC DNA]</scope>
    <source>
        <strain evidence="2 3">MH1</strain>
    </source>
</reference>
<evidence type="ECO:0000313" key="3">
    <source>
        <dbReference type="Proteomes" id="UP001301653"/>
    </source>
</evidence>
<keyword evidence="3" id="KW-1185">Reference proteome</keyword>
<feature type="region of interest" description="Disordered" evidence="1">
    <location>
        <begin position="235"/>
        <end position="290"/>
    </location>
</feature>
<evidence type="ECO:0008006" key="4">
    <source>
        <dbReference type="Google" id="ProtNLM"/>
    </source>
</evidence>
<gene>
    <name evidence="2" type="ORF">VA603_18660</name>
</gene>
<evidence type="ECO:0000256" key="1">
    <source>
        <dbReference type="SAM" id="MobiDB-lite"/>
    </source>
</evidence>
<dbReference type="EMBL" id="JAYFUH010000260">
    <property type="protein sequence ID" value="MEA5669557.1"/>
    <property type="molecule type" value="Genomic_DNA"/>
</dbReference>
<comment type="caution">
    <text evidence="2">The sequence shown here is derived from an EMBL/GenBank/DDBJ whole genome shotgun (WGS) entry which is preliminary data.</text>
</comment>
<protein>
    <recommendedName>
        <fullName evidence="4">VWA domain-containing protein</fullName>
    </recommendedName>
</protein>
<dbReference type="RefSeq" id="WP_323439723.1">
    <property type="nucleotide sequence ID" value="NZ_JAYFUH010000260.1"/>
</dbReference>
<evidence type="ECO:0000313" key="2">
    <source>
        <dbReference type="EMBL" id="MEA5669557.1"/>
    </source>
</evidence>